<dbReference type="InterPro" id="IPR021908">
    <property type="entry name" value="YfbK_C"/>
</dbReference>
<feature type="region of interest" description="Disordered" evidence="1">
    <location>
        <begin position="123"/>
        <end position="173"/>
    </location>
</feature>
<evidence type="ECO:0000313" key="5">
    <source>
        <dbReference type="Proteomes" id="UP000662747"/>
    </source>
</evidence>
<feature type="chain" id="PRO_5045265797" evidence="2">
    <location>
        <begin position="22"/>
        <end position="656"/>
    </location>
</feature>
<dbReference type="SMART" id="SM00327">
    <property type="entry name" value="VWA"/>
    <property type="match status" value="1"/>
</dbReference>
<dbReference type="InterPro" id="IPR013784">
    <property type="entry name" value="Carb-bd-like_fold"/>
</dbReference>
<keyword evidence="5" id="KW-1185">Reference proteome</keyword>
<dbReference type="SUPFAM" id="SSF53300">
    <property type="entry name" value="vWA-like"/>
    <property type="match status" value="1"/>
</dbReference>
<name>A0ABX7PDT2_9BACT</name>
<accession>A0ABX7PDT2</accession>
<gene>
    <name evidence="4" type="ORF">JY651_46900</name>
</gene>
<dbReference type="Gene3D" id="3.40.50.410">
    <property type="entry name" value="von Willebrand factor, type A domain"/>
    <property type="match status" value="1"/>
</dbReference>
<feature type="domain" description="VWFA" evidence="3">
    <location>
        <begin position="290"/>
        <end position="468"/>
    </location>
</feature>
<dbReference type="PANTHER" id="PTHR10579">
    <property type="entry name" value="CALCIUM-ACTIVATED CHLORIDE CHANNEL REGULATOR"/>
    <property type="match status" value="1"/>
</dbReference>
<feature type="compositionally biased region" description="Polar residues" evidence="1">
    <location>
        <begin position="125"/>
        <end position="136"/>
    </location>
</feature>
<keyword evidence="2" id="KW-0732">Signal</keyword>
<evidence type="ECO:0000256" key="1">
    <source>
        <dbReference type="SAM" id="MobiDB-lite"/>
    </source>
</evidence>
<dbReference type="Proteomes" id="UP000662747">
    <property type="component" value="Chromosome"/>
</dbReference>
<dbReference type="PANTHER" id="PTHR10579:SF43">
    <property type="entry name" value="ZINC FINGER (C3HC4-TYPE RING FINGER) FAMILY PROTEIN"/>
    <property type="match status" value="1"/>
</dbReference>
<protein>
    <submittedName>
        <fullName evidence="4">von Willebrand factor type A domain-containing protein</fullName>
    </submittedName>
</protein>
<dbReference type="Gene3D" id="2.60.40.1120">
    <property type="entry name" value="Carboxypeptidase-like, regulatory domain"/>
    <property type="match status" value="1"/>
</dbReference>
<feature type="signal peptide" evidence="2">
    <location>
        <begin position="1"/>
        <end position="21"/>
    </location>
</feature>
<evidence type="ECO:0000313" key="4">
    <source>
        <dbReference type="EMBL" id="QSQ28557.1"/>
    </source>
</evidence>
<dbReference type="EMBL" id="CP071090">
    <property type="protein sequence ID" value="QSQ28557.1"/>
    <property type="molecule type" value="Genomic_DNA"/>
</dbReference>
<proteinExistence type="predicted"/>
<reference evidence="4 5" key="1">
    <citation type="submission" date="2021-02" db="EMBL/GenBank/DDBJ databases">
        <title>De Novo genome assembly of isolated myxobacteria.</title>
        <authorList>
            <person name="Stevens D.C."/>
        </authorList>
    </citation>
    <scope>NUCLEOTIDE SEQUENCE [LARGE SCALE GENOMIC DNA]</scope>
    <source>
        <strain evidence="5">SCPEA02</strain>
    </source>
</reference>
<evidence type="ECO:0000256" key="2">
    <source>
        <dbReference type="SAM" id="SignalP"/>
    </source>
</evidence>
<evidence type="ECO:0000259" key="3">
    <source>
        <dbReference type="PROSITE" id="PS50234"/>
    </source>
</evidence>
<dbReference type="SUPFAM" id="SSF49452">
    <property type="entry name" value="Starch-binding domain-like"/>
    <property type="match status" value="1"/>
</dbReference>
<dbReference type="Pfam" id="PF12034">
    <property type="entry name" value="YfbK_C"/>
    <property type="match status" value="2"/>
</dbReference>
<dbReference type="Pfam" id="PF12450">
    <property type="entry name" value="vWF_A"/>
    <property type="match status" value="1"/>
</dbReference>
<dbReference type="InterPro" id="IPR022156">
    <property type="entry name" value="Uncharacterised_YfbK_N"/>
</dbReference>
<dbReference type="InterPro" id="IPR036465">
    <property type="entry name" value="vWFA_dom_sf"/>
</dbReference>
<dbReference type="InterPro" id="IPR051266">
    <property type="entry name" value="CLCR"/>
</dbReference>
<organism evidence="4 5">
    <name type="scientific">Pyxidicoccus parkwayensis</name>
    <dbReference type="NCBI Taxonomy" id="2813578"/>
    <lineage>
        <taxon>Bacteria</taxon>
        <taxon>Pseudomonadati</taxon>
        <taxon>Myxococcota</taxon>
        <taxon>Myxococcia</taxon>
        <taxon>Myxococcales</taxon>
        <taxon>Cystobacterineae</taxon>
        <taxon>Myxococcaceae</taxon>
        <taxon>Pyxidicoccus</taxon>
    </lineage>
</organism>
<dbReference type="InterPro" id="IPR002035">
    <property type="entry name" value="VWF_A"/>
</dbReference>
<dbReference type="PROSITE" id="PS50234">
    <property type="entry name" value="VWFA"/>
    <property type="match status" value="1"/>
</dbReference>
<sequence length="656" mass="72155">MPSLRNALLCVVFLLAPPALADDGFGVIMGTVLNSEDRGTLSGVYVTATSSSMQGERTVLTDENGFYWLPQLPPGVYTLRFELEGLKPHARDIVVRLNQTYRMNVYLLPEGLGECVEIVGGSESVPWSTRPSSHGRSASPRESVAYTPPPPPSPYQLSRMQEDYGSGQTVAPPPFNSSDKAFLEMYFQGYGVNPTVDTETERFSTFSMEADTASYSLARGYLQRGVLPDERAVRVEEFVNTFDYGYENDTDAPFSIHVEGFPSPSRPGYHVLHVGLKAHEVSVAERKPAHLIFTIDTSGSMMQQDKLPLVKQALRMLVDALDERDRVSIVTYGTTARVVLPPTNVLQRDVLLGAIDGLQTEGATNAQAGLDLAYSLASANFLQGGINRVILCSDGVANNGVTDADGIWARVKGFAERGITLTTVGFGMGHYNDVLMERLSHVGEGNYAYVDRLAEARRIFVQNLNGTLQVVAKDAKVQLEFDPRDVIRYRLVGYENRILAKEQFADDRVDAGEVGSGHTVTAIYEVKLRGEPLDSFATLRLRYKAPEGGSSREVVKSLPARILRPSFASASPPSRLSYVAAAFAEKLRASYWMRPLTWEQLISLHGQIGAPLAQRPEVVELGDLIRRAASLDSRPDRFEAVAPLRLMDSDRVPRIE</sequence>
<dbReference type="Pfam" id="PF00092">
    <property type="entry name" value="VWA"/>
    <property type="match status" value="1"/>
</dbReference>
<dbReference type="Pfam" id="PF13620">
    <property type="entry name" value="CarboxypepD_reg"/>
    <property type="match status" value="1"/>
</dbReference>